<dbReference type="EMBL" id="QGKY02000094">
    <property type="protein sequence ID" value="KAF2605294.1"/>
    <property type="molecule type" value="Genomic_DNA"/>
</dbReference>
<evidence type="ECO:0000313" key="2">
    <source>
        <dbReference type="EMBL" id="KAF2605294.1"/>
    </source>
</evidence>
<comment type="caution">
    <text evidence="2">The sequence shown here is derived from an EMBL/GenBank/DDBJ whole genome shotgun (WGS) entry which is preliminary data.</text>
</comment>
<feature type="region of interest" description="Disordered" evidence="1">
    <location>
        <begin position="121"/>
        <end position="184"/>
    </location>
</feature>
<organism evidence="2">
    <name type="scientific">Brassica cretica</name>
    <name type="common">Mustard</name>
    <dbReference type="NCBI Taxonomy" id="69181"/>
    <lineage>
        <taxon>Eukaryota</taxon>
        <taxon>Viridiplantae</taxon>
        <taxon>Streptophyta</taxon>
        <taxon>Embryophyta</taxon>
        <taxon>Tracheophyta</taxon>
        <taxon>Spermatophyta</taxon>
        <taxon>Magnoliopsida</taxon>
        <taxon>eudicotyledons</taxon>
        <taxon>Gunneridae</taxon>
        <taxon>Pentapetalae</taxon>
        <taxon>rosids</taxon>
        <taxon>malvids</taxon>
        <taxon>Brassicales</taxon>
        <taxon>Brassicaceae</taxon>
        <taxon>Brassiceae</taxon>
        <taxon>Brassica</taxon>
    </lineage>
</organism>
<name>A0A8S9LCU0_BRACR</name>
<proteinExistence type="predicted"/>
<reference evidence="2" key="1">
    <citation type="submission" date="2019-12" db="EMBL/GenBank/DDBJ databases">
        <title>Genome sequencing and annotation of Brassica cretica.</title>
        <authorList>
            <person name="Studholme D.J."/>
            <person name="Sarris P.F."/>
        </authorList>
    </citation>
    <scope>NUCLEOTIDE SEQUENCE</scope>
    <source>
        <strain evidence="2">PFS-102/07</strain>
        <tissue evidence="2">Leaf</tissue>
    </source>
</reference>
<accession>A0A8S9LCU0</accession>
<feature type="compositionally biased region" description="Basic and acidic residues" evidence="1">
    <location>
        <begin position="121"/>
        <end position="171"/>
    </location>
</feature>
<feature type="compositionally biased region" description="Basic and acidic residues" evidence="1">
    <location>
        <begin position="28"/>
        <end position="42"/>
    </location>
</feature>
<feature type="compositionally biased region" description="Basic and acidic residues" evidence="1">
    <location>
        <begin position="10"/>
        <end position="19"/>
    </location>
</feature>
<sequence length="184" mass="22047">MSTPMTSGKKLTERREVHTKNVWNRLDSNTHSELPRDRERYHPYQHIGDSRSVTSNEQEEARGRLPNTPLGGKDLRKEVQTNNVPRSERRSEQEYSHDLWKKLTERRDVHTKNVWNRLDSNTHSELPRDRERYHPYHHSSRVESRGKNRDTASLSEWRRKDHQDMSQDRSKNYTSRSENLIGKH</sequence>
<protein>
    <submittedName>
        <fullName evidence="2">Uncharacterized protein</fullName>
    </submittedName>
</protein>
<feature type="compositionally biased region" description="Basic and acidic residues" evidence="1">
    <location>
        <begin position="86"/>
        <end position="98"/>
    </location>
</feature>
<gene>
    <name evidence="2" type="ORF">F2Q70_00024766</name>
</gene>
<dbReference type="AlphaFoldDB" id="A0A8S9LCU0"/>
<feature type="region of interest" description="Disordered" evidence="1">
    <location>
        <begin position="1"/>
        <end position="98"/>
    </location>
</feature>
<evidence type="ECO:0000256" key="1">
    <source>
        <dbReference type="SAM" id="MobiDB-lite"/>
    </source>
</evidence>